<dbReference type="InterPro" id="IPR005467">
    <property type="entry name" value="His_kinase_dom"/>
</dbReference>
<evidence type="ECO:0000256" key="3">
    <source>
        <dbReference type="ARBA" id="ARBA00012438"/>
    </source>
</evidence>
<dbReference type="FunFam" id="3.30.565.10:FF:000006">
    <property type="entry name" value="Sensor histidine kinase WalK"/>
    <property type="match status" value="1"/>
</dbReference>
<feature type="domain" description="Histidine kinase" evidence="11">
    <location>
        <begin position="356"/>
        <end position="572"/>
    </location>
</feature>
<dbReference type="InterPro" id="IPR011006">
    <property type="entry name" value="CheY-like_superfamily"/>
</dbReference>
<evidence type="ECO:0000313" key="14">
    <source>
        <dbReference type="Proteomes" id="UP000268857"/>
    </source>
</evidence>
<dbReference type="SMART" id="SM00065">
    <property type="entry name" value="GAF"/>
    <property type="match status" value="1"/>
</dbReference>
<dbReference type="GO" id="GO:0000155">
    <property type="term" value="F:phosphorelay sensor kinase activity"/>
    <property type="evidence" value="ECO:0007669"/>
    <property type="project" value="InterPro"/>
</dbReference>
<dbReference type="OrthoDB" id="437650at2"/>
<dbReference type="InterPro" id="IPR016132">
    <property type="entry name" value="Phyto_chromo_attachment"/>
</dbReference>
<protein>
    <recommendedName>
        <fullName evidence="3">histidine kinase</fullName>
        <ecNumber evidence="3">2.7.13.3</ecNumber>
    </recommendedName>
</protein>
<comment type="function">
    <text evidence="8">Photoreceptor which exists in two forms that are reversibly interconvertible by light: the R form that absorbs maximally in the red region of the spectrum and the FR form that absorbs maximally in the far-red region.</text>
</comment>
<dbReference type="Pfam" id="PF01590">
    <property type="entry name" value="GAF"/>
    <property type="match status" value="1"/>
</dbReference>
<dbReference type="PROSITE" id="PS50110">
    <property type="entry name" value="RESPONSE_REGULATORY"/>
    <property type="match status" value="1"/>
</dbReference>
<evidence type="ECO:0000256" key="9">
    <source>
        <dbReference type="PROSITE-ProRule" id="PRU00169"/>
    </source>
</evidence>
<dbReference type="SUPFAM" id="SSF55781">
    <property type="entry name" value="GAF domain-like"/>
    <property type="match status" value="1"/>
</dbReference>
<reference evidence="13 14" key="1">
    <citation type="journal article" date="2019" name="Genome Biol. Evol.">
        <title>Day and night: Metabolic profiles and evolutionary relationships of six axenic non-marine cyanobacteria.</title>
        <authorList>
            <person name="Will S.E."/>
            <person name="Henke P."/>
            <person name="Boedeker C."/>
            <person name="Huang S."/>
            <person name="Brinkmann H."/>
            <person name="Rohde M."/>
            <person name="Jarek M."/>
            <person name="Friedl T."/>
            <person name="Seufert S."/>
            <person name="Schumacher M."/>
            <person name="Overmann J."/>
            <person name="Neumann-Schaal M."/>
            <person name="Petersen J."/>
        </authorList>
    </citation>
    <scope>NUCLEOTIDE SEQUENCE [LARGE SCALE GENOMIC DNA]</scope>
    <source>
        <strain evidence="13 14">PCC 6912</strain>
    </source>
</reference>
<dbReference type="PROSITE" id="PS50046">
    <property type="entry name" value="PHYTOCHROME_2"/>
    <property type="match status" value="1"/>
</dbReference>
<dbReference type="EMBL" id="RSCJ01000027">
    <property type="protein sequence ID" value="RUR74820.1"/>
    <property type="molecule type" value="Genomic_DNA"/>
</dbReference>
<evidence type="ECO:0000256" key="6">
    <source>
        <dbReference type="ARBA" id="ARBA00022777"/>
    </source>
</evidence>
<keyword evidence="6" id="KW-0418">Kinase</keyword>
<feature type="domain" description="Phytochrome chromophore attachment site" evidence="10">
    <location>
        <begin position="180"/>
        <end position="322"/>
    </location>
</feature>
<dbReference type="InterPro" id="IPR036097">
    <property type="entry name" value="HisK_dim/P_sf"/>
</dbReference>
<dbReference type="SMART" id="SM00448">
    <property type="entry name" value="REC"/>
    <property type="match status" value="1"/>
</dbReference>
<evidence type="ECO:0000256" key="8">
    <source>
        <dbReference type="ARBA" id="ARBA00055745"/>
    </source>
</evidence>
<dbReference type="AlphaFoldDB" id="A0A433N1B2"/>
<proteinExistence type="inferred from homology"/>
<accession>A0A433N1B2</accession>
<dbReference type="SMART" id="SM00388">
    <property type="entry name" value="HisKA"/>
    <property type="match status" value="1"/>
</dbReference>
<dbReference type="Gene3D" id="1.10.287.130">
    <property type="match status" value="1"/>
</dbReference>
<evidence type="ECO:0000256" key="4">
    <source>
        <dbReference type="ARBA" id="ARBA00022553"/>
    </source>
</evidence>
<name>A0A433N1B2_CHLFR</name>
<dbReference type="RefSeq" id="WP_016877135.1">
    <property type="nucleotide sequence ID" value="NZ_CP170746.1"/>
</dbReference>
<dbReference type="InterPro" id="IPR029016">
    <property type="entry name" value="GAF-like_dom_sf"/>
</dbReference>
<dbReference type="InterPro" id="IPR003018">
    <property type="entry name" value="GAF"/>
</dbReference>
<keyword evidence="4 9" id="KW-0597">Phosphoprotein</keyword>
<dbReference type="CDD" id="cd00156">
    <property type="entry name" value="REC"/>
    <property type="match status" value="1"/>
</dbReference>
<evidence type="ECO:0000256" key="2">
    <source>
        <dbReference type="ARBA" id="ARBA00006402"/>
    </source>
</evidence>
<evidence type="ECO:0000256" key="7">
    <source>
        <dbReference type="ARBA" id="ARBA00023012"/>
    </source>
</evidence>
<comment type="similarity">
    <text evidence="2">In the N-terminal section; belongs to the phytochrome family.</text>
</comment>
<dbReference type="EC" id="2.7.13.3" evidence="3"/>
<keyword evidence="7" id="KW-0902">Two-component regulatory system</keyword>
<dbReference type="Gene3D" id="3.30.565.10">
    <property type="entry name" value="Histidine kinase-like ATPase, C-terminal domain"/>
    <property type="match status" value="1"/>
</dbReference>
<keyword evidence="5" id="KW-0808">Transferase</keyword>
<comment type="caution">
    <text evidence="13">The sequence shown here is derived from an EMBL/GenBank/DDBJ whole genome shotgun (WGS) entry which is preliminary data.</text>
</comment>
<dbReference type="InterPro" id="IPR003594">
    <property type="entry name" value="HATPase_dom"/>
</dbReference>
<sequence length="588" mass="66743">MEKIEKFLQSATFWIKEISPPFFMSNVWTLLIADDCAEDREIYREYLLSDPHQSYQILEAASAEVGLELCQKKHCDAILLDFCLPDMSGLEFLDELKQQRLEAHLPVIMLTGQGDERVAVQAMKLGAQDYLVKQHLQPDVLQLTVRNAIKKSHLQNQFSKMQKQQQLAATIALRIRQSFNLEQVLQTTAQEVKQLLECDRVTIYQVISNLDNNSTSKTTESELKKLCEAGLSSGREPMGEFTAFVEEFQAKTEKNTQATILVDRTHKKVHPKTYILSPILVNRSDSEETSFKLWGLLVASQSSDKRQWQPDEVDILNELVEHLASTIYQAERFTQALVDLENQKQLNAFKSQFVVTVSCEYRTFLTSILAGASTLLQHHQNLDETKNQYFLQLIADKARQMAQLVDNLLVIEKFEFGKASFTPLPFELLQFFCDIIEEHRQKISDRHTLTFKITGNTRGFWGDQKLLRPILVNLLSNAIKYSPDGGNIEVHLMGNDSYIVFEVKDEGIGIPVEEQESLFASFSRGSNVSKIPGTGLGLAIVKACVELHGGKVTLESHPEQQTKVTITLPKRPTQIQNTQPKGDRHSNT</sequence>
<evidence type="ECO:0000256" key="1">
    <source>
        <dbReference type="ARBA" id="ARBA00000085"/>
    </source>
</evidence>
<dbReference type="SUPFAM" id="SSF52172">
    <property type="entry name" value="CheY-like"/>
    <property type="match status" value="1"/>
</dbReference>
<dbReference type="PANTHER" id="PTHR43547">
    <property type="entry name" value="TWO-COMPONENT HISTIDINE KINASE"/>
    <property type="match status" value="1"/>
</dbReference>
<feature type="modified residue" description="4-aspartylphosphate" evidence="9">
    <location>
        <position position="81"/>
    </location>
</feature>
<dbReference type="InterPro" id="IPR003661">
    <property type="entry name" value="HisK_dim/P_dom"/>
</dbReference>
<dbReference type="SUPFAM" id="SSF55874">
    <property type="entry name" value="ATPase domain of HSP90 chaperone/DNA topoisomerase II/histidine kinase"/>
    <property type="match status" value="1"/>
</dbReference>
<dbReference type="Gene3D" id="3.30.450.40">
    <property type="match status" value="1"/>
</dbReference>
<organism evidence="13 14">
    <name type="scientific">Chlorogloeopsis fritschii PCC 6912</name>
    <dbReference type="NCBI Taxonomy" id="211165"/>
    <lineage>
        <taxon>Bacteria</taxon>
        <taxon>Bacillati</taxon>
        <taxon>Cyanobacteriota</taxon>
        <taxon>Cyanophyceae</taxon>
        <taxon>Nostocales</taxon>
        <taxon>Chlorogloeopsidaceae</taxon>
        <taxon>Chlorogloeopsis</taxon>
    </lineage>
</organism>
<dbReference type="SUPFAM" id="SSF47384">
    <property type="entry name" value="Homodimeric domain of signal transducing histidine kinase"/>
    <property type="match status" value="1"/>
</dbReference>
<evidence type="ECO:0000259" key="11">
    <source>
        <dbReference type="PROSITE" id="PS50109"/>
    </source>
</evidence>
<dbReference type="STRING" id="211165.GCA_000317285_01904"/>
<dbReference type="PANTHER" id="PTHR43547:SF2">
    <property type="entry name" value="HYBRID SIGNAL TRANSDUCTION HISTIDINE KINASE C"/>
    <property type="match status" value="1"/>
</dbReference>
<dbReference type="PRINTS" id="PR00344">
    <property type="entry name" value="BCTRLSENSOR"/>
</dbReference>
<dbReference type="InterPro" id="IPR001789">
    <property type="entry name" value="Sig_transdc_resp-reg_receiver"/>
</dbReference>
<evidence type="ECO:0000256" key="5">
    <source>
        <dbReference type="ARBA" id="ARBA00022679"/>
    </source>
</evidence>
<dbReference type="CDD" id="cd00075">
    <property type="entry name" value="HATPase"/>
    <property type="match status" value="1"/>
</dbReference>
<dbReference type="InterPro" id="IPR036890">
    <property type="entry name" value="HATPase_C_sf"/>
</dbReference>
<dbReference type="Proteomes" id="UP000268857">
    <property type="component" value="Unassembled WGS sequence"/>
</dbReference>
<dbReference type="CDD" id="cd00082">
    <property type="entry name" value="HisKA"/>
    <property type="match status" value="1"/>
</dbReference>
<dbReference type="Pfam" id="PF00072">
    <property type="entry name" value="Response_reg"/>
    <property type="match status" value="1"/>
</dbReference>
<keyword evidence="14" id="KW-1185">Reference proteome</keyword>
<evidence type="ECO:0000259" key="12">
    <source>
        <dbReference type="PROSITE" id="PS50110"/>
    </source>
</evidence>
<comment type="catalytic activity">
    <reaction evidence="1">
        <text>ATP + protein L-histidine = ADP + protein N-phospho-L-histidine.</text>
        <dbReference type="EC" id="2.7.13.3"/>
    </reaction>
</comment>
<dbReference type="Gene3D" id="3.40.50.2300">
    <property type="match status" value="1"/>
</dbReference>
<evidence type="ECO:0000259" key="10">
    <source>
        <dbReference type="PROSITE" id="PS50046"/>
    </source>
</evidence>
<dbReference type="Pfam" id="PF02518">
    <property type="entry name" value="HATPase_c"/>
    <property type="match status" value="1"/>
</dbReference>
<dbReference type="PROSITE" id="PS50109">
    <property type="entry name" value="HIS_KIN"/>
    <property type="match status" value="1"/>
</dbReference>
<gene>
    <name evidence="13" type="ORF">PCC6912_49980</name>
</gene>
<feature type="domain" description="Response regulatory" evidence="12">
    <location>
        <begin position="29"/>
        <end position="148"/>
    </location>
</feature>
<dbReference type="SMART" id="SM00387">
    <property type="entry name" value="HATPase_c"/>
    <property type="match status" value="1"/>
</dbReference>
<dbReference type="InterPro" id="IPR004358">
    <property type="entry name" value="Sig_transdc_His_kin-like_C"/>
</dbReference>
<evidence type="ECO:0000313" key="13">
    <source>
        <dbReference type="EMBL" id="RUR74820.1"/>
    </source>
</evidence>